<dbReference type="PANTHER" id="PTHR30007">
    <property type="entry name" value="PHP DOMAIN PROTEIN"/>
    <property type="match status" value="1"/>
</dbReference>
<keyword evidence="1" id="KW-0812">Transmembrane</keyword>
<dbReference type="Proteomes" id="UP000321926">
    <property type="component" value="Unassembled WGS sequence"/>
</dbReference>
<dbReference type="EMBL" id="VRTY01000014">
    <property type="protein sequence ID" value="TXK50068.1"/>
    <property type="molecule type" value="Genomic_DNA"/>
</dbReference>
<dbReference type="AlphaFoldDB" id="A0A5C8KBN0"/>
<organism evidence="4 5">
    <name type="scientific">Pontibacter qinzhouensis</name>
    <dbReference type="NCBI Taxonomy" id="2603253"/>
    <lineage>
        <taxon>Bacteria</taxon>
        <taxon>Pseudomonadati</taxon>
        <taxon>Bacteroidota</taxon>
        <taxon>Cytophagia</taxon>
        <taxon>Cytophagales</taxon>
        <taxon>Hymenobacteraceae</taxon>
        <taxon>Pontibacter</taxon>
    </lineage>
</organism>
<evidence type="ECO:0000259" key="2">
    <source>
        <dbReference type="Pfam" id="PF01609"/>
    </source>
</evidence>
<dbReference type="SUPFAM" id="SSF53098">
    <property type="entry name" value="Ribonuclease H-like"/>
    <property type="match status" value="1"/>
</dbReference>
<evidence type="ECO:0000256" key="1">
    <source>
        <dbReference type="SAM" id="Phobius"/>
    </source>
</evidence>
<keyword evidence="5" id="KW-1185">Reference proteome</keyword>
<dbReference type="InterPro" id="IPR025161">
    <property type="entry name" value="IS402-like_dom"/>
</dbReference>
<dbReference type="NCBIfam" id="NF033580">
    <property type="entry name" value="transpos_IS5_3"/>
    <property type="match status" value="1"/>
</dbReference>
<feature type="domain" description="Insertion element IS402-like" evidence="3">
    <location>
        <begin position="6"/>
        <end position="79"/>
    </location>
</feature>
<name>A0A5C8KBN0_9BACT</name>
<sequence>MRRYEISDQAWHRISGLLPGKSTDVGRTARDNRQFLNAVLWIARSGAPWRDLPERFGPWNSVYQRFRRWARKGVWQQVFEELQEPDLDWLLLDSTTIRAHQQAAGQKNNGSGREALGRSRGGFSTKVHACCDALGNPRRLFLSVGQQSDHRQAEDLLAEDKPGAVVADKGYDSKSFAQFITERGAEVVIPSRANAKEPRLIDENLYKDRNKIERFFNRIKHYRRIATRYDKTAASYLVLYIYACIVLRLSSCSSSA</sequence>
<feature type="domain" description="Transposase IS4-like" evidence="2">
    <location>
        <begin position="90"/>
        <end position="246"/>
    </location>
</feature>
<reference evidence="4 5" key="1">
    <citation type="submission" date="2019-08" db="EMBL/GenBank/DDBJ databases">
        <authorList>
            <person name="Shi S."/>
        </authorList>
    </citation>
    <scope>NUCLEOTIDE SEQUENCE [LARGE SCALE GENOMIC DNA]</scope>
    <source>
        <strain evidence="4 5">GY10130</strain>
    </source>
</reference>
<gene>
    <name evidence="4" type="ORF">FVR03_05555</name>
</gene>
<comment type="caution">
    <text evidence="4">The sequence shown here is derived from an EMBL/GenBank/DDBJ whole genome shotgun (WGS) entry which is preliminary data.</text>
</comment>
<dbReference type="GO" id="GO:0004803">
    <property type="term" value="F:transposase activity"/>
    <property type="evidence" value="ECO:0007669"/>
    <property type="project" value="InterPro"/>
</dbReference>
<feature type="transmembrane region" description="Helical" evidence="1">
    <location>
        <begin position="233"/>
        <end position="251"/>
    </location>
</feature>
<dbReference type="PANTHER" id="PTHR30007:SF1">
    <property type="entry name" value="BLR1914 PROTEIN"/>
    <property type="match status" value="1"/>
</dbReference>
<dbReference type="GO" id="GO:0003677">
    <property type="term" value="F:DNA binding"/>
    <property type="evidence" value="ECO:0007669"/>
    <property type="project" value="InterPro"/>
</dbReference>
<protein>
    <submittedName>
        <fullName evidence="4">IS5 family transposase</fullName>
    </submittedName>
</protein>
<dbReference type="InterPro" id="IPR012337">
    <property type="entry name" value="RNaseH-like_sf"/>
</dbReference>
<dbReference type="Pfam" id="PF13340">
    <property type="entry name" value="DUF4096"/>
    <property type="match status" value="1"/>
</dbReference>
<keyword evidence="1" id="KW-0472">Membrane</keyword>
<keyword evidence="1" id="KW-1133">Transmembrane helix</keyword>
<accession>A0A5C8KBN0</accession>
<dbReference type="InterPro" id="IPR002559">
    <property type="entry name" value="Transposase_11"/>
</dbReference>
<proteinExistence type="predicted"/>
<dbReference type="OrthoDB" id="966067at2"/>
<evidence type="ECO:0000313" key="4">
    <source>
        <dbReference type="EMBL" id="TXK50068.1"/>
    </source>
</evidence>
<dbReference type="Pfam" id="PF01609">
    <property type="entry name" value="DDE_Tnp_1"/>
    <property type="match status" value="1"/>
</dbReference>
<evidence type="ECO:0000313" key="5">
    <source>
        <dbReference type="Proteomes" id="UP000321926"/>
    </source>
</evidence>
<dbReference type="GO" id="GO:0006313">
    <property type="term" value="P:DNA transposition"/>
    <property type="evidence" value="ECO:0007669"/>
    <property type="project" value="InterPro"/>
</dbReference>
<evidence type="ECO:0000259" key="3">
    <source>
        <dbReference type="Pfam" id="PF13340"/>
    </source>
</evidence>